<dbReference type="PANTHER" id="PTHR11592">
    <property type="entry name" value="GLUTATHIONE PEROXIDASE"/>
    <property type="match status" value="1"/>
</dbReference>
<feature type="signal peptide" evidence="5">
    <location>
        <begin position="1"/>
        <end position="21"/>
    </location>
</feature>
<dbReference type="EMBL" id="JBANFI010000004">
    <property type="protein sequence ID" value="MFK7160790.1"/>
    <property type="molecule type" value="Genomic_DNA"/>
</dbReference>
<keyword evidence="5" id="KW-0732">Signal</keyword>
<evidence type="ECO:0000313" key="7">
    <source>
        <dbReference type="EMBL" id="MFK7160790.1"/>
    </source>
</evidence>
<sequence length="182" mass="20155">MTLRLFLFALFLSGFSLTSQAEPLQCPPILQSTQPLLHSTETQNLCDFAGQPLLIVNTASYCGFTSQFGGLEDLYQTYRDRGLVVLGFPSNDFMQEARDASRTAEVCFINYGVTFPMMAASSVTRGQLNPVFAELQRQGAALPRWNFHKYLVNAEGELVGFFGSRVAPDAPQLQGLIEQMLN</sequence>
<dbReference type="Proteomes" id="UP001621714">
    <property type="component" value="Unassembled WGS sequence"/>
</dbReference>
<dbReference type="SUPFAM" id="SSF52833">
    <property type="entry name" value="Thioredoxin-like"/>
    <property type="match status" value="1"/>
</dbReference>
<feature type="domain" description="Thioredoxin" evidence="6">
    <location>
        <begin position="15"/>
        <end position="182"/>
    </location>
</feature>
<proteinExistence type="inferred from homology"/>
<dbReference type="PROSITE" id="PS51355">
    <property type="entry name" value="GLUTATHIONE_PEROXID_3"/>
    <property type="match status" value="1"/>
</dbReference>
<dbReference type="InterPro" id="IPR036249">
    <property type="entry name" value="Thioredoxin-like_sf"/>
</dbReference>
<dbReference type="PROSITE" id="PS00460">
    <property type="entry name" value="GLUTATHIONE_PEROXID_1"/>
    <property type="match status" value="1"/>
</dbReference>
<accession>A0ABW8PX10</accession>
<dbReference type="Gene3D" id="3.40.30.10">
    <property type="entry name" value="Glutaredoxin"/>
    <property type="match status" value="1"/>
</dbReference>
<dbReference type="RefSeq" id="WP_405338852.1">
    <property type="nucleotide sequence ID" value="NZ_JBANFI010000004.1"/>
</dbReference>
<dbReference type="PROSITE" id="PS51352">
    <property type="entry name" value="THIOREDOXIN_2"/>
    <property type="match status" value="1"/>
</dbReference>
<dbReference type="GO" id="GO:0004601">
    <property type="term" value="F:peroxidase activity"/>
    <property type="evidence" value="ECO:0007669"/>
    <property type="project" value="UniProtKB-KW"/>
</dbReference>
<dbReference type="InterPro" id="IPR029759">
    <property type="entry name" value="GPX_AS"/>
</dbReference>
<evidence type="ECO:0000256" key="4">
    <source>
        <dbReference type="RuleBase" id="RU000499"/>
    </source>
</evidence>
<dbReference type="InterPro" id="IPR013766">
    <property type="entry name" value="Thioredoxin_domain"/>
</dbReference>
<comment type="similarity">
    <text evidence="1 4">Belongs to the glutathione peroxidase family.</text>
</comment>
<dbReference type="CDD" id="cd00340">
    <property type="entry name" value="GSH_Peroxidase"/>
    <property type="match status" value="1"/>
</dbReference>
<keyword evidence="8" id="KW-1185">Reference proteome</keyword>
<organism evidence="7 8">
    <name type="scientific">Marinospirillum alkalitolerans</name>
    <dbReference type="NCBI Taxonomy" id="3123374"/>
    <lineage>
        <taxon>Bacteria</taxon>
        <taxon>Pseudomonadati</taxon>
        <taxon>Pseudomonadota</taxon>
        <taxon>Gammaproteobacteria</taxon>
        <taxon>Oceanospirillales</taxon>
        <taxon>Oceanospirillaceae</taxon>
        <taxon>Marinospirillum</taxon>
    </lineage>
</organism>
<reference evidence="7 8" key="1">
    <citation type="submission" date="2024-02" db="EMBL/GenBank/DDBJ databases">
        <title>Marinospirillum sp. MEB 164 isolated from Lonar lake sediment.</title>
        <authorList>
            <person name="Joshi A."/>
            <person name="Thite S."/>
        </authorList>
    </citation>
    <scope>NUCLEOTIDE SEQUENCE [LARGE SCALE GENOMIC DNA]</scope>
    <source>
        <strain evidence="7 8">MEB164</strain>
    </source>
</reference>
<dbReference type="PANTHER" id="PTHR11592:SF44">
    <property type="entry name" value="GLUTATHIONE PEROXIDASE"/>
    <property type="match status" value="1"/>
</dbReference>
<gene>
    <name evidence="7" type="ORF">V6U78_07040</name>
</gene>
<dbReference type="InterPro" id="IPR000889">
    <property type="entry name" value="Glutathione_peroxidase"/>
</dbReference>
<keyword evidence="2 4" id="KW-0575">Peroxidase</keyword>
<dbReference type="Pfam" id="PF00255">
    <property type="entry name" value="GSHPx"/>
    <property type="match status" value="1"/>
</dbReference>
<feature type="chain" id="PRO_5047071252" description="Glutathione peroxidase" evidence="5">
    <location>
        <begin position="22"/>
        <end position="182"/>
    </location>
</feature>
<protein>
    <recommendedName>
        <fullName evidence="4">Glutathione peroxidase</fullName>
    </recommendedName>
</protein>
<dbReference type="PIRSF" id="PIRSF000303">
    <property type="entry name" value="Glutathion_perox"/>
    <property type="match status" value="1"/>
</dbReference>
<evidence type="ECO:0000256" key="3">
    <source>
        <dbReference type="ARBA" id="ARBA00023002"/>
    </source>
</evidence>
<comment type="caution">
    <text evidence="7">The sequence shown here is derived from an EMBL/GenBank/DDBJ whole genome shotgun (WGS) entry which is preliminary data.</text>
</comment>
<evidence type="ECO:0000256" key="1">
    <source>
        <dbReference type="ARBA" id="ARBA00006926"/>
    </source>
</evidence>
<dbReference type="PRINTS" id="PR01011">
    <property type="entry name" value="GLUTPROXDASE"/>
</dbReference>
<name>A0ABW8PX10_9GAMM</name>
<evidence type="ECO:0000256" key="5">
    <source>
        <dbReference type="SAM" id="SignalP"/>
    </source>
</evidence>
<evidence type="ECO:0000313" key="8">
    <source>
        <dbReference type="Proteomes" id="UP001621714"/>
    </source>
</evidence>
<evidence type="ECO:0000256" key="2">
    <source>
        <dbReference type="ARBA" id="ARBA00022559"/>
    </source>
</evidence>
<evidence type="ECO:0000259" key="6">
    <source>
        <dbReference type="PROSITE" id="PS51352"/>
    </source>
</evidence>
<keyword evidence="3 4" id="KW-0560">Oxidoreductase</keyword>